<dbReference type="AlphaFoldDB" id="A0A1H5WN95"/>
<dbReference type="Proteomes" id="UP000236736">
    <property type="component" value="Unassembled WGS sequence"/>
</dbReference>
<name>A0A1H5WN95_9BACT</name>
<accession>A0A1H5WN95</accession>
<keyword evidence="2" id="KW-0808">Transferase</keyword>
<dbReference type="Pfam" id="PF13302">
    <property type="entry name" value="Acetyltransf_3"/>
    <property type="match status" value="1"/>
</dbReference>
<protein>
    <submittedName>
        <fullName evidence="2">Protein N-acetyltransferase, RimJ/RimL family</fullName>
    </submittedName>
</protein>
<dbReference type="PANTHER" id="PTHR43792">
    <property type="entry name" value="GNAT FAMILY, PUTATIVE (AFU_ORTHOLOGUE AFUA_3G00765)-RELATED-RELATED"/>
    <property type="match status" value="1"/>
</dbReference>
<dbReference type="InterPro" id="IPR016181">
    <property type="entry name" value="Acyl_CoA_acyltransferase"/>
</dbReference>
<dbReference type="Gene3D" id="3.40.630.30">
    <property type="match status" value="1"/>
</dbReference>
<evidence type="ECO:0000259" key="1">
    <source>
        <dbReference type="Pfam" id="PF13302"/>
    </source>
</evidence>
<dbReference type="EMBL" id="FNVR01000010">
    <property type="protein sequence ID" value="SEG00763.1"/>
    <property type="molecule type" value="Genomic_DNA"/>
</dbReference>
<dbReference type="STRING" id="1120964.GCA_001313265_01800"/>
<evidence type="ECO:0000313" key="3">
    <source>
        <dbReference type="Proteomes" id="UP000236736"/>
    </source>
</evidence>
<sequence length="243" mass="28589">MSNTAKKRSAGPSPWVWEEGGLIRLMRWRREVSYHSAKSKKYKFSIVTENNHVNSRLRSKNYRFLTQMNQYLFTTPRLGFRTWLSFDLDEFASINSDPEVMRFFQQPLSRAETQAMMDRMQRMFEERGFCYFAVDLLETKELIGTIGLGWKTFESDFTPCVDIGWRIGKKWWNKNLASEGALACLNFAEQNQIEEVVSMASIGNVASIQVMKKIGMSFWKEFDHSELKNFPEIQRCSLYRKVF</sequence>
<reference evidence="3" key="1">
    <citation type="submission" date="2016-10" db="EMBL/GenBank/DDBJ databases">
        <authorList>
            <person name="Varghese N."/>
            <person name="Submissions S."/>
        </authorList>
    </citation>
    <scope>NUCLEOTIDE SEQUENCE [LARGE SCALE GENOMIC DNA]</scope>
    <source>
        <strain evidence="3">DSM 17298</strain>
    </source>
</reference>
<dbReference type="SUPFAM" id="SSF55729">
    <property type="entry name" value="Acyl-CoA N-acyltransferases (Nat)"/>
    <property type="match status" value="1"/>
</dbReference>
<feature type="domain" description="N-acetyltransferase" evidence="1">
    <location>
        <begin position="77"/>
        <end position="216"/>
    </location>
</feature>
<organism evidence="2 3">
    <name type="scientific">Algoriphagus boritolerans DSM 17298 = JCM 18970</name>
    <dbReference type="NCBI Taxonomy" id="1120964"/>
    <lineage>
        <taxon>Bacteria</taxon>
        <taxon>Pseudomonadati</taxon>
        <taxon>Bacteroidota</taxon>
        <taxon>Cytophagia</taxon>
        <taxon>Cytophagales</taxon>
        <taxon>Cyclobacteriaceae</taxon>
        <taxon>Algoriphagus</taxon>
    </lineage>
</organism>
<dbReference type="InterPro" id="IPR051531">
    <property type="entry name" value="N-acetyltransferase"/>
</dbReference>
<dbReference type="InterPro" id="IPR000182">
    <property type="entry name" value="GNAT_dom"/>
</dbReference>
<proteinExistence type="predicted"/>
<dbReference type="PANTHER" id="PTHR43792:SF1">
    <property type="entry name" value="N-ACETYLTRANSFERASE DOMAIN-CONTAINING PROTEIN"/>
    <property type="match status" value="1"/>
</dbReference>
<dbReference type="GO" id="GO:0016747">
    <property type="term" value="F:acyltransferase activity, transferring groups other than amino-acyl groups"/>
    <property type="evidence" value="ECO:0007669"/>
    <property type="project" value="InterPro"/>
</dbReference>
<evidence type="ECO:0000313" key="2">
    <source>
        <dbReference type="EMBL" id="SEG00763.1"/>
    </source>
</evidence>
<gene>
    <name evidence="2" type="ORF">SAMN03080598_02170</name>
</gene>
<keyword evidence="3" id="KW-1185">Reference proteome</keyword>